<dbReference type="EMBL" id="VNJI01000028">
    <property type="protein sequence ID" value="TVY08055.1"/>
    <property type="molecule type" value="Genomic_DNA"/>
</dbReference>
<sequence length="167" mass="19575">MKEKTILKIATGISVLLIPTLYRKPSVKYWSSLFLLSGVINHGINRYLTKKRYITYPKRFAPKVFKIELVYDYLICPYISIWFCQATYKANVKKIFGTSFLFALPQMLLELWALKKTKLIRYHNHWTLLHTFVAILSVKLLSRGILGVSKKVPFINKTFLNNENQIK</sequence>
<evidence type="ECO:0000256" key="1">
    <source>
        <dbReference type="SAM" id="Phobius"/>
    </source>
</evidence>
<feature type="transmembrane region" description="Helical" evidence="1">
    <location>
        <begin position="126"/>
        <end position="146"/>
    </location>
</feature>
<feature type="transmembrane region" description="Helical" evidence="1">
    <location>
        <begin position="94"/>
        <end position="114"/>
    </location>
</feature>
<dbReference type="Proteomes" id="UP000317036">
    <property type="component" value="Unassembled WGS sequence"/>
</dbReference>
<protein>
    <submittedName>
        <fullName evidence="2">Uncharacterized protein</fullName>
    </submittedName>
</protein>
<evidence type="ECO:0000313" key="2">
    <source>
        <dbReference type="EMBL" id="TVY08055.1"/>
    </source>
</evidence>
<keyword evidence="1" id="KW-0472">Membrane</keyword>
<accession>A0A559K7E6</accession>
<name>A0A559K7E6_9BACL</name>
<reference evidence="2 3" key="1">
    <citation type="submission" date="2019-07" db="EMBL/GenBank/DDBJ databases">
        <authorList>
            <person name="Kim J."/>
        </authorList>
    </citation>
    <scope>NUCLEOTIDE SEQUENCE [LARGE SCALE GENOMIC DNA]</scope>
    <source>
        <strain evidence="2 3">JC52</strain>
    </source>
</reference>
<organism evidence="2 3">
    <name type="scientific">Paenibacillus cremeus</name>
    <dbReference type="NCBI Taxonomy" id="2163881"/>
    <lineage>
        <taxon>Bacteria</taxon>
        <taxon>Bacillati</taxon>
        <taxon>Bacillota</taxon>
        <taxon>Bacilli</taxon>
        <taxon>Bacillales</taxon>
        <taxon>Paenibacillaceae</taxon>
        <taxon>Paenibacillus</taxon>
    </lineage>
</organism>
<evidence type="ECO:0000313" key="3">
    <source>
        <dbReference type="Proteomes" id="UP000317036"/>
    </source>
</evidence>
<proteinExistence type="predicted"/>
<keyword evidence="3" id="KW-1185">Reference proteome</keyword>
<dbReference type="RefSeq" id="WP_144850519.1">
    <property type="nucleotide sequence ID" value="NZ_VNJI01000028.1"/>
</dbReference>
<dbReference type="AlphaFoldDB" id="A0A559K7E6"/>
<dbReference type="OrthoDB" id="2622010at2"/>
<dbReference type="NCBIfam" id="NF041644">
    <property type="entry name" value="CBO0543_fam"/>
    <property type="match status" value="1"/>
</dbReference>
<gene>
    <name evidence="2" type="ORF">FPZ49_20890</name>
</gene>
<comment type="caution">
    <text evidence="2">The sequence shown here is derived from an EMBL/GenBank/DDBJ whole genome shotgun (WGS) entry which is preliminary data.</text>
</comment>
<dbReference type="InterPro" id="IPR048147">
    <property type="entry name" value="CBO0543-like"/>
</dbReference>
<keyword evidence="1" id="KW-1133">Transmembrane helix</keyword>
<keyword evidence="1" id="KW-0812">Transmembrane</keyword>